<keyword evidence="12" id="KW-0472">Membrane</keyword>
<evidence type="ECO:0000256" key="13">
    <source>
        <dbReference type="PIRSR" id="PIRSR602401-1"/>
    </source>
</evidence>
<dbReference type="InterPro" id="IPR017972">
    <property type="entry name" value="Cyt_P450_CS"/>
</dbReference>
<keyword evidence="6" id="KW-0812">Transmembrane</keyword>
<sequence>MQIGLLAGVFAVASALLYHYVFVPFRQKRRLLPPGPPGRWLLGNSLPPPYAYRYYAELIDQYGPVVSLRHGTRFVCLIGRYQAAVDILIKHSGETMDRPRQIAAHEILSGGLRVLPAPAGDRLKRYRRALHAFLQRSAAEKYKPMQIKHAKNHVWDCLTRPENHMDHAKRYAASVVMSTTYGKTTPTAYSDPEVKGIDRITSHFGMAMRPGAYLVDTYPFLKHIPGYLRHLYKFHEEELAFFHNLIADVKAKIDKGGATDSFVAYLLKERESLRLTDDEMAYLAGGMFGAGSSTTASALNIMTMAAALHPEAQARVQEQLDKVVGRDRAPSFDDEASLPEVTAFFLEAARWRPQIPAGIAHRAMKDIVWENYVIPAGAELFGLHLAIARDPDVYPEPERFNPQRWLDEKGQLRTDMNFFRFGFGRRVCVGAHVADNSLFINTALMLWAFTISEDPARPIDPDALTDGLGASPLPYAANFTPRVDKLGELLRGGEEEEEVSILATGR</sequence>
<dbReference type="Pfam" id="PF00067">
    <property type="entry name" value="p450"/>
    <property type="match status" value="1"/>
</dbReference>
<dbReference type="EMBL" id="KE504164">
    <property type="protein sequence ID" value="EPS98599.1"/>
    <property type="molecule type" value="Genomic_DNA"/>
</dbReference>
<dbReference type="InParanoid" id="S8FJT2"/>
<evidence type="ECO:0000256" key="9">
    <source>
        <dbReference type="ARBA" id="ARBA00023002"/>
    </source>
</evidence>
<dbReference type="InterPro" id="IPR050364">
    <property type="entry name" value="Cytochrome_P450_fung"/>
</dbReference>
<accession>S8FJT2</accession>
<evidence type="ECO:0000256" key="6">
    <source>
        <dbReference type="ARBA" id="ARBA00022692"/>
    </source>
</evidence>
<dbReference type="PRINTS" id="PR00463">
    <property type="entry name" value="EP450I"/>
</dbReference>
<name>S8FJT2_FOMSC</name>
<dbReference type="InterPro" id="IPR036396">
    <property type="entry name" value="Cyt_P450_sf"/>
</dbReference>
<protein>
    <recommendedName>
        <fullName evidence="17">Cytochrome P450</fullName>
    </recommendedName>
</protein>
<dbReference type="PANTHER" id="PTHR46300:SF1">
    <property type="entry name" value="P450, PUTATIVE (EUROFUNG)-RELATED"/>
    <property type="match status" value="1"/>
</dbReference>
<dbReference type="InterPro" id="IPR001128">
    <property type="entry name" value="Cyt_P450"/>
</dbReference>
<organism evidence="15 16">
    <name type="scientific">Fomitopsis schrenkii</name>
    <name type="common">Brown rot fungus</name>
    <dbReference type="NCBI Taxonomy" id="2126942"/>
    <lineage>
        <taxon>Eukaryota</taxon>
        <taxon>Fungi</taxon>
        <taxon>Dikarya</taxon>
        <taxon>Basidiomycota</taxon>
        <taxon>Agaricomycotina</taxon>
        <taxon>Agaricomycetes</taxon>
        <taxon>Polyporales</taxon>
        <taxon>Fomitopsis</taxon>
    </lineage>
</organism>
<gene>
    <name evidence="15" type="ORF">FOMPIDRAFT_1031444</name>
</gene>
<dbReference type="AlphaFoldDB" id="S8FJT2"/>
<dbReference type="eggNOG" id="KOG0156">
    <property type="taxonomic scope" value="Eukaryota"/>
</dbReference>
<feature type="binding site" description="axial binding residue" evidence="13">
    <location>
        <position position="428"/>
    </location>
    <ligand>
        <name>heme</name>
        <dbReference type="ChEBI" id="CHEBI:30413"/>
    </ligand>
    <ligandPart>
        <name>Fe</name>
        <dbReference type="ChEBI" id="CHEBI:18248"/>
    </ligandPart>
</feature>
<keyword evidence="5 13" id="KW-0349">Heme</keyword>
<comment type="cofactor">
    <cofactor evidence="1 13">
        <name>heme</name>
        <dbReference type="ChEBI" id="CHEBI:30413"/>
    </cofactor>
</comment>
<comment type="similarity">
    <text evidence="4 14">Belongs to the cytochrome P450 family.</text>
</comment>
<evidence type="ECO:0000313" key="16">
    <source>
        <dbReference type="Proteomes" id="UP000015241"/>
    </source>
</evidence>
<dbReference type="HOGENOM" id="CLU_001570_2_1_1"/>
<dbReference type="CDD" id="cd11065">
    <property type="entry name" value="CYP64-like"/>
    <property type="match status" value="1"/>
</dbReference>
<evidence type="ECO:0000256" key="5">
    <source>
        <dbReference type="ARBA" id="ARBA00022617"/>
    </source>
</evidence>
<evidence type="ECO:0000256" key="12">
    <source>
        <dbReference type="ARBA" id="ARBA00023136"/>
    </source>
</evidence>
<dbReference type="GO" id="GO:0005506">
    <property type="term" value="F:iron ion binding"/>
    <property type="evidence" value="ECO:0007669"/>
    <property type="project" value="InterPro"/>
</dbReference>
<evidence type="ECO:0000313" key="15">
    <source>
        <dbReference type="EMBL" id="EPS98599.1"/>
    </source>
</evidence>
<evidence type="ECO:0000256" key="1">
    <source>
        <dbReference type="ARBA" id="ARBA00001971"/>
    </source>
</evidence>
<keyword evidence="10 13" id="KW-0408">Iron</keyword>
<dbReference type="PANTHER" id="PTHR46300">
    <property type="entry name" value="P450, PUTATIVE (EUROFUNG)-RELATED-RELATED"/>
    <property type="match status" value="1"/>
</dbReference>
<evidence type="ECO:0008006" key="17">
    <source>
        <dbReference type="Google" id="ProtNLM"/>
    </source>
</evidence>
<evidence type="ECO:0000256" key="4">
    <source>
        <dbReference type="ARBA" id="ARBA00010617"/>
    </source>
</evidence>
<dbReference type="GO" id="GO:0016020">
    <property type="term" value="C:membrane"/>
    <property type="evidence" value="ECO:0007669"/>
    <property type="project" value="UniProtKB-SubCell"/>
</dbReference>
<dbReference type="GO" id="GO:0004497">
    <property type="term" value="F:monooxygenase activity"/>
    <property type="evidence" value="ECO:0007669"/>
    <property type="project" value="UniProtKB-KW"/>
</dbReference>
<proteinExistence type="inferred from homology"/>
<keyword evidence="9 14" id="KW-0560">Oxidoreductase</keyword>
<dbReference type="PROSITE" id="PS00086">
    <property type="entry name" value="CYTOCHROME_P450"/>
    <property type="match status" value="1"/>
</dbReference>
<dbReference type="InterPro" id="IPR002401">
    <property type="entry name" value="Cyt_P450_E_grp-I"/>
</dbReference>
<reference evidence="15 16" key="1">
    <citation type="journal article" date="2012" name="Science">
        <title>The Paleozoic origin of enzymatic lignin decomposition reconstructed from 31 fungal genomes.</title>
        <authorList>
            <person name="Floudas D."/>
            <person name="Binder M."/>
            <person name="Riley R."/>
            <person name="Barry K."/>
            <person name="Blanchette R.A."/>
            <person name="Henrissat B."/>
            <person name="Martinez A.T."/>
            <person name="Otillar R."/>
            <person name="Spatafora J.W."/>
            <person name="Yadav J.S."/>
            <person name="Aerts A."/>
            <person name="Benoit I."/>
            <person name="Boyd A."/>
            <person name="Carlson A."/>
            <person name="Copeland A."/>
            <person name="Coutinho P.M."/>
            <person name="de Vries R.P."/>
            <person name="Ferreira P."/>
            <person name="Findley K."/>
            <person name="Foster B."/>
            <person name="Gaskell J."/>
            <person name="Glotzer D."/>
            <person name="Gorecki P."/>
            <person name="Heitman J."/>
            <person name="Hesse C."/>
            <person name="Hori C."/>
            <person name="Igarashi K."/>
            <person name="Jurgens J.A."/>
            <person name="Kallen N."/>
            <person name="Kersten P."/>
            <person name="Kohler A."/>
            <person name="Kuees U."/>
            <person name="Kumar T.K.A."/>
            <person name="Kuo A."/>
            <person name="LaButti K."/>
            <person name="Larrondo L.F."/>
            <person name="Lindquist E."/>
            <person name="Ling A."/>
            <person name="Lombard V."/>
            <person name="Lucas S."/>
            <person name="Lundell T."/>
            <person name="Martin R."/>
            <person name="McLaughlin D.J."/>
            <person name="Morgenstern I."/>
            <person name="Morin E."/>
            <person name="Murat C."/>
            <person name="Nagy L.G."/>
            <person name="Nolan M."/>
            <person name="Ohm R.A."/>
            <person name="Patyshakuliyeva A."/>
            <person name="Rokas A."/>
            <person name="Ruiz-Duenas F.J."/>
            <person name="Sabat G."/>
            <person name="Salamov A."/>
            <person name="Samejima M."/>
            <person name="Schmutz J."/>
            <person name="Slot J.C."/>
            <person name="St John F."/>
            <person name="Stenlid J."/>
            <person name="Sun H."/>
            <person name="Sun S."/>
            <person name="Syed K."/>
            <person name="Tsang A."/>
            <person name="Wiebenga A."/>
            <person name="Young D."/>
            <person name="Pisabarro A."/>
            <person name="Eastwood D.C."/>
            <person name="Martin F."/>
            <person name="Cullen D."/>
            <person name="Grigoriev I.V."/>
            <person name="Hibbett D.S."/>
        </authorList>
    </citation>
    <scope>NUCLEOTIDE SEQUENCE</scope>
    <source>
        <strain evidence="16">FP-58527</strain>
    </source>
</reference>
<keyword evidence="16" id="KW-1185">Reference proteome</keyword>
<comment type="pathway">
    <text evidence="3">Secondary metabolite biosynthesis.</text>
</comment>
<evidence type="ECO:0000256" key="7">
    <source>
        <dbReference type="ARBA" id="ARBA00022723"/>
    </source>
</evidence>
<evidence type="ECO:0000256" key="3">
    <source>
        <dbReference type="ARBA" id="ARBA00005179"/>
    </source>
</evidence>
<dbReference type="Proteomes" id="UP000015241">
    <property type="component" value="Unassembled WGS sequence"/>
</dbReference>
<keyword evidence="8" id="KW-1133">Transmembrane helix</keyword>
<evidence type="ECO:0000256" key="14">
    <source>
        <dbReference type="RuleBase" id="RU000461"/>
    </source>
</evidence>
<keyword evidence="11 14" id="KW-0503">Monooxygenase</keyword>
<dbReference type="GO" id="GO:0020037">
    <property type="term" value="F:heme binding"/>
    <property type="evidence" value="ECO:0007669"/>
    <property type="project" value="InterPro"/>
</dbReference>
<dbReference type="SUPFAM" id="SSF48264">
    <property type="entry name" value="Cytochrome P450"/>
    <property type="match status" value="1"/>
</dbReference>
<comment type="subcellular location">
    <subcellularLocation>
        <location evidence="2">Membrane</location>
    </subcellularLocation>
</comment>
<evidence type="ECO:0000256" key="11">
    <source>
        <dbReference type="ARBA" id="ARBA00023033"/>
    </source>
</evidence>
<keyword evidence="7 13" id="KW-0479">Metal-binding</keyword>
<dbReference type="GO" id="GO:0016705">
    <property type="term" value="F:oxidoreductase activity, acting on paired donors, with incorporation or reduction of molecular oxygen"/>
    <property type="evidence" value="ECO:0007669"/>
    <property type="project" value="InterPro"/>
</dbReference>
<evidence type="ECO:0000256" key="10">
    <source>
        <dbReference type="ARBA" id="ARBA00023004"/>
    </source>
</evidence>
<dbReference type="STRING" id="743788.S8FJT2"/>
<evidence type="ECO:0000256" key="2">
    <source>
        <dbReference type="ARBA" id="ARBA00004370"/>
    </source>
</evidence>
<dbReference type="OrthoDB" id="2789670at2759"/>
<evidence type="ECO:0000256" key="8">
    <source>
        <dbReference type="ARBA" id="ARBA00022989"/>
    </source>
</evidence>
<dbReference type="Gene3D" id="1.10.630.10">
    <property type="entry name" value="Cytochrome P450"/>
    <property type="match status" value="1"/>
</dbReference>